<evidence type="ECO:0000256" key="2">
    <source>
        <dbReference type="SAM" id="MobiDB-lite"/>
    </source>
</evidence>
<dbReference type="AlphaFoldDB" id="A0A1V4KPA4"/>
<protein>
    <submittedName>
        <fullName evidence="3">Uncharacterized protein</fullName>
    </submittedName>
</protein>
<name>A0A1V4KPA4_PATFA</name>
<evidence type="ECO:0000313" key="4">
    <source>
        <dbReference type="Proteomes" id="UP000190648"/>
    </source>
</evidence>
<feature type="compositionally biased region" description="Basic and acidic residues" evidence="2">
    <location>
        <begin position="104"/>
        <end position="113"/>
    </location>
</feature>
<dbReference type="STRING" id="372326.A0A1V4KPA4"/>
<proteinExistence type="predicted"/>
<feature type="coiled-coil region" evidence="1">
    <location>
        <begin position="17"/>
        <end position="86"/>
    </location>
</feature>
<accession>A0A1V4KPA4</accession>
<evidence type="ECO:0000313" key="3">
    <source>
        <dbReference type="EMBL" id="OPJ86264.1"/>
    </source>
</evidence>
<reference evidence="3 4" key="1">
    <citation type="submission" date="2016-02" db="EMBL/GenBank/DDBJ databases">
        <title>Band-tailed pigeon sequencing and assembly.</title>
        <authorList>
            <person name="Soares A.E."/>
            <person name="Novak B.J."/>
            <person name="Rice E.S."/>
            <person name="O'Connell B."/>
            <person name="Chang D."/>
            <person name="Weber S."/>
            <person name="Shapiro B."/>
        </authorList>
    </citation>
    <scope>NUCLEOTIDE SEQUENCE [LARGE SCALE GENOMIC DNA]</scope>
    <source>
        <strain evidence="3">BTP2013</strain>
        <tissue evidence="3">Blood</tissue>
    </source>
</reference>
<feature type="region of interest" description="Disordered" evidence="2">
    <location>
        <begin position="89"/>
        <end position="130"/>
    </location>
</feature>
<dbReference type="EMBL" id="LSYS01002427">
    <property type="protein sequence ID" value="OPJ86264.1"/>
    <property type="molecule type" value="Genomic_DNA"/>
</dbReference>
<organism evidence="3 4">
    <name type="scientific">Patagioenas fasciata monilis</name>
    <dbReference type="NCBI Taxonomy" id="372326"/>
    <lineage>
        <taxon>Eukaryota</taxon>
        <taxon>Metazoa</taxon>
        <taxon>Chordata</taxon>
        <taxon>Craniata</taxon>
        <taxon>Vertebrata</taxon>
        <taxon>Euteleostomi</taxon>
        <taxon>Archelosauria</taxon>
        <taxon>Archosauria</taxon>
        <taxon>Dinosauria</taxon>
        <taxon>Saurischia</taxon>
        <taxon>Theropoda</taxon>
        <taxon>Coelurosauria</taxon>
        <taxon>Aves</taxon>
        <taxon>Neognathae</taxon>
        <taxon>Neoaves</taxon>
        <taxon>Columbimorphae</taxon>
        <taxon>Columbiformes</taxon>
        <taxon>Columbidae</taxon>
        <taxon>Patagioenas</taxon>
    </lineage>
</organism>
<keyword evidence="4" id="KW-1185">Reference proteome</keyword>
<comment type="caution">
    <text evidence="3">The sequence shown here is derived from an EMBL/GenBank/DDBJ whole genome shotgun (WGS) entry which is preliminary data.</text>
</comment>
<feature type="compositionally biased region" description="Low complexity" evidence="2">
    <location>
        <begin position="93"/>
        <end position="103"/>
    </location>
</feature>
<dbReference type="Proteomes" id="UP000190648">
    <property type="component" value="Unassembled WGS sequence"/>
</dbReference>
<dbReference type="OrthoDB" id="3549872at2759"/>
<keyword evidence="1" id="KW-0175">Coiled coil</keyword>
<sequence>MCPTRGGLCPQELRGALSRAQGEQRAAERVAQRLHKEKEALRGTLDKVQREQLRCREDSLRLRRSLGCAERDLAQAQNRVRLLQAQVSVLEHPSPMSPRLSPRPGERGHHSLEEQLALLKGQELRPPPGV</sequence>
<gene>
    <name evidence="3" type="ORF">AV530_011409</name>
</gene>
<evidence type="ECO:0000256" key="1">
    <source>
        <dbReference type="SAM" id="Coils"/>
    </source>
</evidence>